<dbReference type="InterPro" id="IPR036390">
    <property type="entry name" value="WH_DNA-bd_sf"/>
</dbReference>
<gene>
    <name evidence="1" type="ORF">QWZ10_10920</name>
</gene>
<proteinExistence type="predicted"/>
<dbReference type="SUPFAM" id="SSF46785">
    <property type="entry name" value="Winged helix' DNA-binding domain"/>
    <property type="match status" value="1"/>
</dbReference>
<sequence length="150" mass="17609">MDELFEIWLAEQSHAYMDAINVPPRAWKLLDEICLQGGSISPSDHKDYGFNSSQNMRGQVQRLEQAGLVVSELEDTDQRRKTISVVAKGWLVRHHRSGYEKHEKARMPTEVLLFRGWSWSWSWVWYEVLVSRAIRFQLLFEVSILQLSFV</sequence>
<evidence type="ECO:0008006" key="3">
    <source>
        <dbReference type="Google" id="ProtNLM"/>
    </source>
</evidence>
<dbReference type="InterPro" id="IPR036388">
    <property type="entry name" value="WH-like_DNA-bd_sf"/>
</dbReference>
<protein>
    <recommendedName>
        <fullName evidence="3">MarR family transcriptional regulator</fullName>
    </recommendedName>
</protein>
<dbReference type="Gene3D" id="1.10.10.10">
    <property type="entry name" value="Winged helix-like DNA-binding domain superfamily/Winged helix DNA-binding domain"/>
    <property type="match status" value="1"/>
</dbReference>
<dbReference type="EMBL" id="JAUFRC010000001">
    <property type="protein sequence ID" value="MDN3712173.1"/>
    <property type="molecule type" value="Genomic_DNA"/>
</dbReference>
<comment type="caution">
    <text evidence="1">The sequence shown here is derived from an EMBL/GenBank/DDBJ whole genome shotgun (WGS) entry which is preliminary data.</text>
</comment>
<name>A0ABT8D5V6_9RHOB</name>
<evidence type="ECO:0000313" key="2">
    <source>
        <dbReference type="Proteomes" id="UP001243846"/>
    </source>
</evidence>
<dbReference type="Proteomes" id="UP001243846">
    <property type="component" value="Unassembled WGS sequence"/>
</dbReference>
<organism evidence="1 2">
    <name type="scientific">Paracoccus cavernae</name>
    <dbReference type="NCBI Taxonomy" id="1571207"/>
    <lineage>
        <taxon>Bacteria</taxon>
        <taxon>Pseudomonadati</taxon>
        <taxon>Pseudomonadota</taxon>
        <taxon>Alphaproteobacteria</taxon>
        <taxon>Rhodobacterales</taxon>
        <taxon>Paracoccaceae</taxon>
        <taxon>Paracoccus</taxon>
    </lineage>
</organism>
<keyword evidence="2" id="KW-1185">Reference proteome</keyword>
<accession>A0ABT8D5V6</accession>
<reference evidence="2" key="1">
    <citation type="journal article" date="2019" name="Int. J. Syst. Evol. Microbiol.">
        <title>The Global Catalogue of Microorganisms (GCM) 10K type strain sequencing project: providing services to taxonomists for standard genome sequencing and annotation.</title>
        <authorList>
            <consortium name="The Broad Institute Genomics Platform"/>
            <consortium name="The Broad Institute Genome Sequencing Center for Infectious Disease"/>
            <person name="Wu L."/>
            <person name="Ma J."/>
        </authorList>
    </citation>
    <scope>NUCLEOTIDE SEQUENCE [LARGE SCALE GENOMIC DNA]</scope>
    <source>
        <strain evidence="2">CECT 8482</strain>
    </source>
</reference>
<evidence type="ECO:0000313" key="1">
    <source>
        <dbReference type="EMBL" id="MDN3712173.1"/>
    </source>
</evidence>